<dbReference type="Proteomes" id="UP000567293">
    <property type="component" value="Unassembled WGS sequence"/>
</dbReference>
<gene>
    <name evidence="2" type="ORF">HRJ53_09835</name>
</gene>
<protein>
    <submittedName>
        <fullName evidence="2">CHAT domain-containing protein</fullName>
    </submittedName>
</protein>
<evidence type="ECO:0000259" key="1">
    <source>
        <dbReference type="Pfam" id="PF12770"/>
    </source>
</evidence>
<reference evidence="2" key="1">
    <citation type="submission" date="2020-06" db="EMBL/GenBank/DDBJ databases">
        <title>Legume-microbial interactions unlock mineral nutrients during tropical forest succession.</title>
        <authorList>
            <person name="Epihov D.Z."/>
        </authorList>
    </citation>
    <scope>NUCLEOTIDE SEQUENCE [LARGE SCALE GENOMIC DNA]</scope>
    <source>
        <strain evidence="2">Pan2503</strain>
    </source>
</reference>
<evidence type="ECO:0000313" key="3">
    <source>
        <dbReference type="Proteomes" id="UP000567293"/>
    </source>
</evidence>
<keyword evidence="3" id="KW-1185">Reference proteome</keyword>
<name>A0A7V8NPW4_9BACT</name>
<accession>A0A7V8NPW4</accession>
<dbReference type="InterPro" id="IPR024983">
    <property type="entry name" value="CHAT_dom"/>
</dbReference>
<dbReference type="AlphaFoldDB" id="A0A7V8NPW4"/>
<dbReference type="Pfam" id="PF12770">
    <property type="entry name" value="CHAT"/>
    <property type="match status" value="1"/>
</dbReference>
<dbReference type="EMBL" id="JACDQQ010000946">
    <property type="protein sequence ID" value="MBA0085286.1"/>
    <property type="molecule type" value="Genomic_DNA"/>
</dbReference>
<proteinExistence type="predicted"/>
<dbReference type="PANTHER" id="PTHR10098:SF108">
    <property type="entry name" value="TETRATRICOPEPTIDE REPEAT PROTEIN 28"/>
    <property type="match status" value="1"/>
</dbReference>
<feature type="domain" description="CHAT" evidence="1">
    <location>
        <begin position="144"/>
        <end position="399"/>
    </location>
</feature>
<comment type="caution">
    <text evidence="2">The sequence shown here is derived from an EMBL/GenBank/DDBJ whole genome shotgun (WGS) entry which is preliminary data.</text>
</comment>
<dbReference type="PANTHER" id="PTHR10098">
    <property type="entry name" value="RAPSYN-RELATED"/>
    <property type="match status" value="1"/>
</dbReference>
<organism evidence="2 3">
    <name type="scientific">Candidatus Acidiferrum panamense</name>
    <dbReference type="NCBI Taxonomy" id="2741543"/>
    <lineage>
        <taxon>Bacteria</taxon>
        <taxon>Pseudomonadati</taxon>
        <taxon>Acidobacteriota</taxon>
        <taxon>Terriglobia</taxon>
        <taxon>Candidatus Acidiferrales</taxon>
        <taxon>Candidatus Acidiferrum</taxon>
    </lineage>
</organism>
<evidence type="ECO:0000313" key="2">
    <source>
        <dbReference type="EMBL" id="MBA0085286.1"/>
    </source>
</evidence>
<sequence>MRGELNWYYHRIEREQLQRDGISAERVSALWASARACEENLLRILREMPVAAAEARSECKGAVTTAEIQSALEIGTVLVEYFQIGERYLAAIVTRTSVEIVPLTTESSVRRRVQMLQFQIAKFRLGMTRPGRREAPLVTAANRHLQELYDEIVAPVRSRLTGNHVIFVPHGVLHYVPLHALFDGTDYLIDRFTVSYAPSSSILALCREPSTNPCKGALVLGVSDGNAPWILREAQEVAAALPKSRLLLGAEATGQALRELGPSSSPIHIATHGVFRSDNPMFSSIRLGDAYLSLYDLYRMRLPVDLLTLSGCATGLSVVAAGDEILGLSRGLLYAGAKSLLLTLWDVHDQSTAEVMRSFYDHFRDAAENRALALKAAMLAARQRYPHPFHWAPFILMGKAS</sequence>